<keyword evidence="5" id="KW-1185">Reference proteome</keyword>
<feature type="region of interest" description="Disordered" evidence="2">
    <location>
        <begin position="448"/>
        <end position="468"/>
    </location>
</feature>
<organism evidence="4 5">
    <name type="scientific">Fomitopsis schrenkii</name>
    <name type="common">Brown rot fungus</name>
    <dbReference type="NCBI Taxonomy" id="2126942"/>
    <lineage>
        <taxon>Eukaryota</taxon>
        <taxon>Fungi</taxon>
        <taxon>Dikarya</taxon>
        <taxon>Basidiomycota</taxon>
        <taxon>Agaricomycotina</taxon>
        <taxon>Agaricomycetes</taxon>
        <taxon>Polyporales</taxon>
        <taxon>Fomitopsis</taxon>
    </lineage>
</organism>
<feature type="region of interest" description="Disordered" evidence="2">
    <location>
        <begin position="1"/>
        <end position="30"/>
    </location>
</feature>
<proteinExistence type="predicted"/>
<dbReference type="Pfam" id="PF20681">
    <property type="entry name" value="DUF6818"/>
    <property type="match status" value="1"/>
</dbReference>
<feature type="compositionally biased region" description="Basic and acidic residues" evidence="2">
    <location>
        <begin position="1"/>
        <end position="21"/>
    </location>
</feature>
<feature type="coiled-coil region" evidence="1">
    <location>
        <begin position="385"/>
        <end position="419"/>
    </location>
</feature>
<feature type="compositionally biased region" description="Low complexity" evidence="2">
    <location>
        <begin position="180"/>
        <end position="191"/>
    </location>
</feature>
<feature type="compositionally biased region" description="Basic residues" evidence="2">
    <location>
        <begin position="160"/>
        <end position="175"/>
    </location>
</feature>
<dbReference type="PANTHER" id="PTHR34409:SF1">
    <property type="entry name" value="MYB-LIKE DOMAIN-CONTAINING PROTEIN"/>
    <property type="match status" value="1"/>
</dbReference>
<dbReference type="AlphaFoldDB" id="S8F8F5"/>
<dbReference type="PANTHER" id="PTHR34409">
    <property type="entry name" value="SET DOMAIN-CONTAINING PROTEIN"/>
    <property type="match status" value="1"/>
</dbReference>
<dbReference type="InParanoid" id="S8F8F5"/>
<evidence type="ECO:0000256" key="2">
    <source>
        <dbReference type="SAM" id="MobiDB-lite"/>
    </source>
</evidence>
<feature type="domain" description="DUF6818" evidence="3">
    <location>
        <begin position="211"/>
        <end position="285"/>
    </location>
</feature>
<evidence type="ECO:0000259" key="3">
    <source>
        <dbReference type="Pfam" id="PF20681"/>
    </source>
</evidence>
<dbReference type="HOGENOM" id="CLU_484878_0_0_1"/>
<dbReference type="Proteomes" id="UP000015241">
    <property type="component" value="Unassembled WGS sequence"/>
</dbReference>
<dbReference type="EMBL" id="KE504171">
    <property type="protein sequence ID" value="EPS97945.1"/>
    <property type="molecule type" value="Genomic_DNA"/>
</dbReference>
<reference evidence="4 5" key="1">
    <citation type="journal article" date="2012" name="Science">
        <title>The Paleozoic origin of enzymatic lignin decomposition reconstructed from 31 fungal genomes.</title>
        <authorList>
            <person name="Floudas D."/>
            <person name="Binder M."/>
            <person name="Riley R."/>
            <person name="Barry K."/>
            <person name="Blanchette R.A."/>
            <person name="Henrissat B."/>
            <person name="Martinez A.T."/>
            <person name="Otillar R."/>
            <person name="Spatafora J.W."/>
            <person name="Yadav J.S."/>
            <person name="Aerts A."/>
            <person name="Benoit I."/>
            <person name="Boyd A."/>
            <person name="Carlson A."/>
            <person name="Copeland A."/>
            <person name="Coutinho P.M."/>
            <person name="de Vries R.P."/>
            <person name="Ferreira P."/>
            <person name="Findley K."/>
            <person name="Foster B."/>
            <person name="Gaskell J."/>
            <person name="Glotzer D."/>
            <person name="Gorecki P."/>
            <person name="Heitman J."/>
            <person name="Hesse C."/>
            <person name="Hori C."/>
            <person name="Igarashi K."/>
            <person name="Jurgens J.A."/>
            <person name="Kallen N."/>
            <person name="Kersten P."/>
            <person name="Kohler A."/>
            <person name="Kuees U."/>
            <person name="Kumar T.K.A."/>
            <person name="Kuo A."/>
            <person name="LaButti K."/>
            <person name="Larrondo L.F."/>
            <person name="Lindquist E."/>
            <person name="Ling A."/>
            <person name="Lombard V."/>
            <person name="Lucas S."/>
            <person name="Lundell T."/>
            <person name="Martin R."/>
            <person name="McLaughlin D.J."/>
            <person name="Morgenstern I."/>
            <person name="Morin E."/>
            <person name="Murat C."/>
            <person name="Nagy L.G."/>
            <person name="Nolan M."/>
            <person name="Ohm R.A."/>
            <person name="Patyshakuliyeva A."/>
            <person name="Rokas A."/>
            <person name="Ruiz-Duenas F.J."/>
            <person name="Sabat G."/>
            <person name="Salamov A."/>
            <person name="Samejima M."/>
            <person name="Schmutz J."/>
            <person name="Slot J.C."/>
            <person name="St John F."/>
            <person name="Stenlid J."/>
            <person name="Sun H."/>
            <person name="Sun S."/>
            <person name="Syed K."/>
            <person name="Tsang A."/>
            <person name="Wiebenga A."/>
            <person name="Young D."/>
            <person name="Pisabarro A."/>
            <person name="Eastwood D.C."/>
            <person name="Martin F."/>
            <person name="Cullen D."/>
            <person name="Grigoriev I.V."/>
            <person name="Hibbett D.S."/>
        </authorList>
    </citation>
    <scope>NUCLEOTIDE SEQUENCE</scope>
    <source>
        <strain evidence="5">FP-58527</strain>
    </source>
</reference>
<gene>
    <name evidence="4" type="ORF">FOMPIDRAFT_1052010</name>
</gene>
<feature type="region of interest" description="Disordered" evidence="2">
    <location>
        <begin position="543"/>
        <end position="562"/>
    </location>
</feature>
<protein>
    <recommendedName>
        <fullName evidence="3">DUF6818 domain-containing protein</fullName>
    </recommendedName>
</protein>
<sequence>MSDKAAGKRKDTEVETNKEADSPSLREAPLHYGVGNVVAPTTYSAAYAPATPTSHTYGAIPSGQYPPSYPPHTFYPRPHPSLEPPRYADYHTPSQQPPFPYYTPYPSMPPAIPNPLPPIHHHADEAQTGPDTVQVKIESDDEVLFPEVRDLLTPTAPVAGKKRARKVVPARRRAAPPKAPATKPAGRKPGATGYNDADLTEMLRLVREILPLGPDEWATVVSNFNKWARANNRGERQLKPFRSKWDAIVCTPKPTGDAEVPWFVEQAWEIDHLIDDRANVRPLNDAGIDGSEHVQGAGENEVIEIDDSEDEEETQRYVARKKARTADPSAYGAAAGGRASRATISSNLISTISQALSPATQQARDDARAARTAENTYLQAMLFELRDARLRIDTLTERLAEQTRRADRLEDNLHRREESDAIAAHLSRERPNYTPHHAHLTQWTAVEDSASTNHHPTPGPSNWTGRETRSPMLDRASVAALAALAREQAGESHVPLHSRDNVRDLSLVPAYTPAAASGSASGPSTQLVATPIRETACHPSLAMFSQTPTSSKGKAKCDDRDD</sequence>
<feature type="compositionally biased region" description="Polar residues" evidence="2">
    <location>
        <begin position="543"/>
        <end position="552"/>
    </location>
</feature>
<feature type="compositionally biased region" description="Polar residues" evidence="2">
    <location>
        <begin position="448"/>
        <end position="465"/>
    </location>
</feature>
<name>S8F8F5_FOMSC</name>
<evidence type="ECO:0000313" key="4">
    <source>
        <dbReference type="EMBL" id="EPS97945.1"/>
    </source>
</evidence>
<dbReference type="eggNOG" id="ENOG502SF3D">
    <property type="taxonomic scope" value="Eukaryota"/>
</dbReference>
<dbReference type="OrthoDB" id="2758145at2759"/>
<keyword evidence="1" id="KW-0175">Coiled coil</keyword>
<evidence type="ECO:0000256" key="1">
    <source>
        <dbReference type="SAM" id="Coils"/>
    </source>
</evidence>
<dbReference type="InterPro" id="IPR049203">
    <property type="entry name" value="DUF6818"/>
</dbReference>
<dbReference type="STRING" id="743788.S8F8F5"/>
<feature type="region of interest" description="Disordered" evidence="2">
    <location>
        <begin position="160"/>
        <end position="195"/>
    </location>
</feature>
<evidence type="ECO:0000313" key="5">
    <source>
        <dbReference type="Proteomes" id="UP000015241"/>
    </source>
</evidence>
<accession>S8F8F5</accession>